<reference evidence="1 2" key="1">
    <citation type="submission" date="2016-04" db="EMBL/GenBank/DDBJ databases">
        <title>Genome analyses suggest a sexual origin of heterokaryosis in a supposedly ancient asexual fungus.</title>
        <authorList>
            <person name="Ropars J."/>
            <person name="Sedzielewska K."/>
            <person name="Noel J."/>
            <person name="Charron P."/>
            <person name="Farinelli L."/>
            <person name="Marton T."/>
            <person name="Kruger M."/>
            <person name="Pelin A."/>
            <person name="Brachmann A."/>
            <person name="Corradi N."/>
        </authorList>
    </citation>
    <scope>NUCLEOTIDE SEQUENCE [LARGE SCALE GENOMIC DNA]</scope>
    <source>
        <strain evidence="1 2">A5</strain>
    </source>
</reference>
<gene>
    <name evidence="1" type="ORF">RhiirA5_357827</name>
</gene>
<dbReference type="Proteomes" id="UP000232722">
    <property type="component" value="Unassembled WGS sequence"/>
</dbReference>
<organism evidence="1 2">
    <name type="scientific">Rhizophagus irregularis</name>
    <dbReference type="NCBI Taxonomy" id="588596"/>
    <lineage>
        <taxon>Eukaryota</taxon>
        <taxon>Fungi</taxon>
        <taxon>Fungi incertae sedis</taxon>
        <taxon>Mucoromycota</taxon>
        <taxon>Glomeromycotina</taxon>
        <taxon>Glomeromycetes</taxon>
        <taxon>Glomerales</taxon>
        <taxon>Glomeraceae</taxon>
        <taxon>Rhizophagus</taxon>
    </lineage>
</organism>
<protein>
    <submittedName>
        <fullName evidence="1">Uncharacterized protein</fullName>
    </submittedName>
</protein>
<name>A0A2N0PNZ1_9GLOM</name>
<evidence type="ECO:0000313" key="1">
    <source>
        <dbReference type="EMBL" id="PKC08531.1"/>
    </source>
</evidence>
<dbReference type="AlphaFoldDB" id="A0A2N0PNZ1"/>
<dbReference type="EMBL" id="LLXJ01000536">
    <property type="protein sequence ID" value="PKC08531.1"/>
    <property type="molecule type" value="Genomic_DNA"/>
</dbReference>
<accession>A0A2N0PNZ1</accession>
<sequence>MNSFFKSTFDSTLERINKIFLYSICPMKNKFHEYFNRNHQSWSILECDLELFY</sequence>
<proteinExistence type="predicted"/>
<evidence type="ECO:0000313" key="2">
    <source>
        <dbReference type="Proteomes" id="UP000232722"/>
    </source>
</evidence>
<comment type="caution">
    <text evidence="1">The sequence shown here is derived from an EMBL/GenBank/DDBJ whole genome shotgun (WGS) entry which is preliminary data.</text>
</comment>
<reference evidence="1 2" key="2">
    <citation type="submission" date="2017-09" db="EMBL/GenBank/DDBJ databases">
        <title>Extensive intraspecific genome diversity in a model arbuscular mycorrhizal fungus.</title>
        <authorList>
            <person name="Chen E.C."/>
            <person name="Morin E."/>
            <person name="Beaudet D."/>
            <person name="Noel J."/>
            <person name="Ndikumana S."/>
            <person name="Charron P."/>
            <person name="St-Onge C."/>
            <person name="Giorgi J."/>
            <person name="Grigoriev I.V."/>
            <person name="Roux C."/>
            <person name="Martin F.M."/>
            <person name="Corradi N."/>
        </authorList>
    </citation>
    <scope>NUCLEOTIDE SEQUENCE [LARGE SCALE GENOMIC DNA]</scope>
    <source>
        <strain evidence="1 2">A5</strain>
    </source>
</reference>